<feature type="compositionally biased region" description="Basic and acidic residues" evidence="9">
    <location>
        <begin position="409"/>
        <end position="432"/>
    </location>
</feature>
<reference evidence="11" key="1">
    <citation type="submission" date="2013-08" db="EMBL/GenBank/DDBJ databases">
        <authorList>
            <person name="Mendez C."/>
            <person name="Richter M."/>
            <person name="Ferrer M."/>
            <person name="Sanchez J."/>
        </authorList>
    </citation>
    <scope>NUCLEOTIDE SEQUENCE</scope>
</reference>
<protein>
    <recommendedName>
        <fullName evidence="4">dihydropteroate synthase</fullName>
        <ecNumber evidence="4">2.5.1.15</ecNumber>
    </recommendedName>
</protein>
<dbReference type="GO" id="GO:0004156">
    <property type="term" value="F:dihydropteroate synthase activity"/>
    <property type="evidence" value="ECO:0007669"/>
    <property type="project" value="UniProtKB-EC"/>
</dbReference>
<comment type="cofactor">
    <cofactor evidence="2">
        <name>Mg(2+)</name>
        <dbReference type="ChEBI" id="CHEBI:18420"/>
    </cofactor>
</comment>
<name>T1CUI3_9ZZZZ</name>
<sequence>MTPKGRVYAVRLDDVPLKAAPLLKQELLAAGGDSAHARGVADHSVPSTSAVLLATWAQYRRLLPKLARQPFRLEAIGAEVERALRAYLRHGVRTVRGAHRAVLLGDRPRVMGIVNVTPDSFSDGGRFLDPAAAIAHAEALAAEGADLLDVGAESTRPGATPVSPAAEWRRLEPVLRGLAGRVDLPLSVDTRHPEVAARAVEAGADLVNDVEGLRAPAMRRVVARSGAAAILVHLRGTPATMQADLAYADVRDEVFRWLAARADAAESDGIAPDRLLVDPGIGFGKSAAQSLELLAHAAELRSLGYPVVVGASRKSFLGAALGPRDAAGRLEASLAAAVLAAIRGVELVRVHDVGPTVRALAVVRAVRDAAGAPPAETGPPTPAGSRPPAGRPRGQGALVVAREAVVDGAGDHPGDLDDLRRPALRADQDGPTRPRAAAHRPPPARGRRAARAPRPAPGRPRGRRPGRWPRRRRPRSPGPSR</sequence>
<dbReference type="GO" id="GO:0046656">
    <property type="term" value="P:folic acid biosynthetic process"/>
    <property type="evidence" value="ECO:0007669"/>
    <property type="project" value="UniProtKB-KW"/>
</dbReference>
<dbReference type="CDD" id="cd00739">
    <property type="entry name" value="DHPS"/>
    <property type="match status" value="1"/>
</dbReference>
<dbReference type="PANTHER" id="PTHR20941">
    <property type="entry name" value="FOLATE SYNTHESIS PROTEINS"/>
    <property type="match status" value="1"/>
</dbReference>
<dbReference type="GO" id="GO:0046654">
    <property type="term" value="P:tetrahydrofolate biosynthetic process"/>
    <property type="evidence" value="ECO:0007669"/>
    <property type="project" value="TreeGrafter"/>
</dbReference>
<feature type="compositionally biased region" description="Basic residues" evidence="9">
    <location>
        <begin position="460"/>
        <end position="475"/>
    </location>
</feature>
<dbReference type="PROSITE" id="PS00793">
    <property type="entry name" value="DHPS_2"/>
    <property type="match status" value="1"/>
</dbReference>
<evidence type="ECO:0000256" key="2">
    <source>
        <dbReference type="ARBA" id="ARBA00001946"/>
    </source>
</evidence>
<dbReference type="EC" id="2.5.1.15" evidence="4"/>
<feature type="domain" description="Pterin-binding" evidence="10">
    <location>
        <begin position="108"/>
        <end position="361"/>
    </location>
</feature>
<dbReference type="PROSITE" id="PS50972">
    <property type="entry name" value="PTERIN_BINDING"/>
    <property type="match status" value="1"/>
</dbReference>
<evidence type="ECO:0000313" key="11">
    <source>
        <dbReference type="EMBL" id="EQD73395.1"/>
    </source>
</evidence>
<feature type="region of interest" description="Disordered" evidence="9">
    <location>
        <begin position="407"/>
        <end position="481"/>
    </location>
</feature>
<dbReference type="AlphaFoldDB" id="T1CUI3"/>
<keyword evidence="8" id="KW-0289">Folate biosynthesis</keyword>
<dbReference type="Gene3D" id="3.20.20.20">
    <property type="entry name" value="Dihydropteroate synthase-like"/>
    <property type="match status" value="1"/>
</dbReference>
<dbReference type="InterPro" id="IPR045031">
    <property type="entry name" value="DHP_synth-like"/>
</dbReference>
<evidence type="ECO:0000256" key="7">
    <source>
        <dbReference type="ARBA" id="ARBA00022842"/>
    </source>
</evidence>
<feature type="compositionally biased region" description="Low complexity" evidence="9">
    <location>
        <begin position="383"/>
        <end position="394"/>
    </location>
</feature>
<dbReference type="GO" id="GO:0046872">
    <property type="term" value="F:metal ion binding"/>
    <property type="evidence" value="ECO:0007669"/>
    <property type="project" value="UniProtKB-KW"/>
</dbReference>
<evidence type="ECO:0000256" key="6">
    <source>
        <dbReference type="ARBA" id="ARBA00022723"/>
    </source>
</evidence>
<reference evidence="11" key="2">
    <citation type="journal article" date="2014" name="ISME J.">
        <title>Microbial stratification in low pH oxic and suboxic macroscopic growths along an acid mine drainage.</title>
        <authorList>
            <person name="Mendez-Garcia C."/>
            <person name="Mesa V."/>
            <person name="Sprenger R.R."/>
            <person name="Richter M."/>
            <person name="Diez M.S."/>
            <person name="Solano J."/>
            <person name="Bargiela R."/>
            <person name="Golyshina O.V."/>
            <person name="Manteca A."/>
            <person name="Ramos J.L."/>
            <person name="Gallego J.R."/>
            <person name="Llorente I."/>
            <person name="Martins Dos Santos V.A."/>
            <person name="Jensen O.N."/>
            <person name="Pelaez A.I."/>
            <person name="Sanchez J."/>
            <person name="Ferrer M."/>
        </authorList>
    </citation>
    <scope>NUCLEOTIDE SEQUENCE</scope>
</reference>
<feature type="non-terminal residue" evidence="11">
    <location>
        <position position="481"/>
    </location>
</feature>
<dbReference type="Pfam" id="PF00809">
    <property type="entry name" value="Pterin_bind"/>
    <property type="match status" value="1"/>
</dbReference>
<evidence type="ECO:0000256" key="8">
    <source>
        <dbReference type="ARBA" id="ARBA00022909"/>
    </source>
</evidence>
<organism evidence="11">
    <name type="scientific">mine drainage metagenome</name>
    <dbReference type="NCBI Taxonomy" id="410659"/>
    <lineage>
        <taxon>unclassified sequences</taxon>
        <taxon>metagenomes</taxon>
        <taxon>ecological metagenomes</taxon>
    </lineage>
</organism>
<accession>T1CUI3</accession>
<feature type="region of interest" description="Disordered" evidence="9">
    <location>
        <begin position="370"/>
        <end position="394"/>
    </location>
</feature>
<keyword evidence="6" id="KW-0479">Metal-binding</keyword>
<comment type="caution">
    <text evidence="11">The sequence shown here is derived from an EMBL/GenBank/DDBJ whole genome shotgun (WGS) entry which is preliminary data.</text>
</comment>
<evidence type="ECO:0000256" key="5">
    <source>
        <dbReference type="ARBA" id="ARBA00022679"/>
    </source>
</evidence>
<comment type="pathway">
    <text evidence="3">Cofactor biosynthesis; tetrahydrofolate biosynthesis; 7,8-dihydrofolate from 2-amino-4-hydroxy-6-hydroxymethyl-7,8-dihydropteridine diphosphate and 4-aminobenzoate: step 1/2.</text>
</comment>
<dbReference type="PANTHER" id="PTHR20941:SF1">
    <property type="entry name" value="FOLIC ACID SYNTHESIS PROTEIN FOL1"/>
    <property type="match status" value="1"/>
</dbReference>
<dbReference type="GO" id="GO:0005829">
    <property type="term" value="C:cytosol"/>
    <property type="evidence" value="ECO:0007669"/>
    <property type="project" value="TreeGrafter"/>
</dbReference>
<dbReference type="SUPFAM" id="SSF51717">
    <property type="entry name" value="Dihydropteroate synthetase-like"/>
    <property type="match status" value="1"/>
</dbReference>
<proteinExistence type="predicted"/>
<evidence type="ECO:0000259" key="10">
    <source>
        <dbReference type="PROSITE" id="PS50972"/>
    </source>
</evidence>
<dbReference type="NCBIfam" id="TIGR01496">
    <property type="entry name" value="DHPS"/>
    <property type="match status" value="1"/>
</dbReference>
<comment type="catalytic activity">
    <reaction evidence="1">
        <text>(7,8-dihydropterin-6-yl)methyl diphosphate + 4-aminobenzoate = 7,8-dihydropteroate + diphosphate</text>
        <dbReference type="Rhea" id="RHEA:19949"/>
        <dbReference type="ChEBI" id="CHEBI:17836"/>
        <dbReference type="ChEBI" id="CHEBI:17839"/>
        <dbReference type="ChEBI" id="CHEBI:33019"/>
        <dbReference type="ChEBI" id="CHEBI:72950"/>
        <dbReference type="EC" id="2.5.1.15"/>
    </reaction>
</comment>
<evidence type="ECO:0000256" key="9">
    <source>
        <dbReference type="SAM" id="MobiDB-lite"/>
    </source>
</evidence>
<dbReference type="InterPro" id="IPR000489">
    <property type="entry name" value="Pterin-binding_dom"/>
</dbReference>
<dbReference type="PROSITE" id="PS00792">
    <property type="entry name" value="DHPS_1"/>
    <property type="match status" value="1"/>
</dbReference>
<evidence type="ECO:0000256" key="4">
    <source>
        <dbReference type="ARBA" id="ARBA00012458"/>
    </source>
</evidence>
<dbReference type="InterPro" id="IPR006390">
    <property type="entry name" value="DHP_synth_dom"/>
</dbReference>
<keyword evidence="5 11" id="KW-0808">Transferase</keyword>
<keyword evidence="7" id="KW-0460">Magnesium</keyword>
<gene>
    <name evidence="11" type="ORF">B1B_03238</name>
</gene>
<dbReference type="InterPro" id="IPR011005">
    <property type="entry name" value="Dihydropteroate_synth-like_sf"/>
</dbReference>
<dbReference type="EMBL" id="AUZY01001981">
    <property type="protein sequence ID" value="EQD73395.1"/>
    <property type="molecule type" value="Genomic_DNA"/>
</dbReference>
<evidence type="ECO:0000256" key="3">
    <source>
        <dbReference type="ARBA" id="ARBA00004763"/>
    </source>
</evidence>
<evidence type="ECO:0000256" key="1">
    <source>
        <dbReference type="ARBA" id="ARBA00000012"/>
    </source>
</evidence>